<accession>A0A916X8P0</accession>
<protein>
    <submittedName>
        <fullName evidence="1">Uncharacterized protein</fullName>
    </submittedName>
</protein>
<reference evidence="1" key="1">
    <citation type="journal article" date="2014" name="Int. J. Syst. Evol. Microbiol.">
        <title>Complete genome sequence of Corynebacterium casei LMG S-19264T (=DSM 44701T), isolated from a smear-ripened cheese.</title>
        <authorList>
            <consortium name="US DOE Joint Genome Institute (JGI-PGF)"/>
            <person name="Walter F."/>
            <person name="Albersmeier A."/>
            <person name="Kalinowski J."/>
            <person name="Ruckert C."/>
        </authorList>
    </citation>
    <scope>NUCLEOTIDE SEQUENCE</scope>
    <source>
        <strain evidence="1">CGMCC 1.15478</strain>
    </source>
</reference>
<reference evidence="1" key="2">
    <citation type="submission" date="2020-09" db="EMBL/GenBank/DDBJ databases">
        <authorList>
            <person name="Sun Q."/>
            <person name="Zhou Y."/>
        </authorList>
    </citation>
    <scope>NUCLEOTIDE SEQUENCE</scope>
    <source>
        <strain evidence="1">CGMCC 1.15478</strain>
    </source>
</reference>
<organism evidence="1 2">
    <name type="scientific">Hoyosella rhizosphaerae</name>
    <dbReference type="NCBI Taxonomy" id="1755582"/>
    <lineage>
        <taxon>Bacteria</taxon>
        <taxon>Bacillati</taxon>
        <taxon>Actinomycetota</taxon>
        <taxon>Actinomycetes</taxon>
        <taxon>Mycobacteriales</taxon>
        <taxon>Hoyosellaceae</taxon>
        <taxon>Hoyosella</taxon>
    </lineage>
</organism>
<comment type="caution">
    <text evidence="1">The sequence shown here is derived from an EMBL/GenBank/DDBJ whole genome shotgun (WGS) entry which is preliminary data.</text>
</comment>
<dbReference type="EMBL" id="BMJH01000001">
    <property type="protein sequence ID" value="GGC52441.1"/>
    <property type="molecule type" value="Genomic_DNA"/>
</dbReference>
<gene>
    <name evidence="1" type="ORF">GCM10011410_00970</name>
</gene>
<evidence type="ECO:0000313" key="1">
    <source>
        <dbReference type="EMBL" id="GGC52441.1"/>
    </source>
</evidence>
<sequence length="129" mass="14192">MDRNSSEWPVAVYEKLVSLLRRGDVGNPTETEVVATWLNNTDVFVVFKRNGGNECYGISFNTKDCPTGTVWPEPESIASEIAAYCVFESLGAAAPPEPAALPNINWVLEQSHEGLPQTVGQLSSDSRWY</sequence>
<dbReference type="Proteomes" id="UP000641514">
    <property type="component" value="Unassembled WGS sequence"/>
</dbReference>
<evidence type="ECO:0000313" key="2">
    <source>
        <dbReference type="Proteomes" id="UP000641514"/>
    </source>
</evidence>
<dbReference type="RefSeq" id="WP_188669673.1">
    <property type="nucleotide sequence ID" value="NZ_BMJH01000001.1"/>
</dbReference>
<keyword evidence="2" id="KW-1185">Reference proteome</keyword>
<dbReference type="AlphaFoldDB" id="A0A916X8P0"/>
<proteinExistence type="predicted"/>
<name>A0A916X8P0_9ACTN</name>